<dbReference type="AlphaFoldDB" id="A0A845E4P1"/>
<dbReference type="RefSeq" id="WP_160913340.1">
    <property type="nucleotide sequence ID" value="NZ_WMEZ01000002.1"/>
</dbReference>
<dbReference type="Proteomes" id="UP000447393">
    <property type="component" value="Unassembled WGS sequence"/>
</dbReference>
<dbReference type="OrthoDB" id="9801721at2"/>
<protein>
    <submittedName>
        <fullName evidence="1">AraC family transcriptional regulator</fullName>
    </submittedName>
</protein>
<proteinExistence type="predicted"/>
<comment type="caution">
    <text evidence="1">The sequence shown here is derived from an EMBL/GenBank/DDBJ whole genome shotgun (WGS) entry which is preliminary data.</text>
</comment>
<evidence type="ECO:0000313" key="2">
    <source>
        <dbReference type="Proteomes" id="UP000447393"/>
    </source>
</evidence>
<evidence type="ECO:0000313" key="1">
    <source>
        <dbReference type="EMBL" id="MYL49156.1"/>
    </source>
</evidence>
<name>A0A845E4P1_9BACI</name>
<reference evidence="1 2" key="1">
    <citation type="submission" date="2019-11" db="EMBL/GenBank/DDBJ databases">
        <title>Genome sequences of 17 halophilic strains isolated from different environments.</title>
        <authorList>
            <person name="Furrow R.E."/>
        </authorList>
    </citation>
    <scope>NUCLEOTIDE SEQUENCE [LARGE SCALE GENOMIC DNA]</scope>
    <source>
        <strain evidence="1 2">22505_10_Sand</strain>
    </source>
</reference>
<gene>
    <name evidence="1" type="ORF">GLV98_06655</name>
</gene>
<dbReference type="EMBL" id="WMEZ01000002">
    <property type="protein sequence ID" value="MYL49156.1"/>
    <property type="molecule type" value="Genomic_DNA"/>
</dbReference>
<sequence>MLHILNGQEMKKVFERRGFLEGEKIIPFNEAMCSGETCETIFSEEFIKTRALTHGVSDNEYRHITVEHLEAVFHHGRDHLKLWFDEDMFCQVNLLTLLAWLDQIGYEGKVELCLVTQQFEPLALYSIQVTGYHSMYKQVLINRAYPSHVLLKPLRKGIDLYFRYKDGDSELVSFIKDHPDVSEERLVELMIGTFRPYGLGDVQYQQLIRNVRASNQS</sequence>
<accession>A0A845E4P1</accession>
<organism evidence="1 2">
    <name type="scientific">Halobacillus litoralis</name>
    <dbReference type="NCBI Taxonomy" id="45668"/>
    <lineage>
        <taxon>Bacteria</taxon>
        <taxon>Bacillati</taxon>
        <taxon>Bacillota</taxon>
        <taxon>Bacilli</taxon>
        <taxon>Bacillales</taxon>
        <taxon>Bacillaceae</taxon>
        <taxon>Halobacillus</taxon>
    </lineage>
</organism>